<reference evidence="1" key="1">
    <citation type="journal article" date="2020" name="Biotechnol. Biofuels">
        <title>New insights from the biogas microbiome by comprehensive genome-resolved metagenomics of nearly 1600 species originating from multiple anaerobic digesters.</title>
        <authorList>
            <person name="Campanaro S."/>
            <person name="Treu L."/>
            <person name="Rodriguez-R L.M."/>
            <person name="Kovalovszki A."/>
            <person name="Ziels R.M."/>
            <person name="Maus I."/>
            <person name="Zhu X."/>
            <person name="Kougias P.G."/>
            <person name="Basile A."/>
            <person name="Luo G."/>
            <person name="Schluter A."/>
            <person name="Konstantinidis K.T."/>
            <person name="Angelidaki I."/>
        </authorList>
    </citation>
    <scope>NUCLEOTIDE SEQUENCE</scope>
    <source>
        <strain evidence="1">AS01afH2WH_6</strain>
    </source>
</reference>
<dbReference type="InterPro" id="IPR012334">
    <property type="entry name" value="Pectin_lyas_fold"/>
</dbReference>
<reference evidence="1" key="2">
    <citation type="submission" date="2020-01" db="EMBL/GenBank/DDBJ databases">
        <authorList>
            <person name="Campanaro S."/>
        </authorList>
    </citation>
    <scope>NUCLEOTIDE SEQUENCE</scope>
    <source>
        <strain evidence="1">AS01afH2WH_6</strain>
    </source>
</reference>
<dbReference type="InterPro" id="IPR022208">
    <property type="entry name" value="DUF3737"/>
</dbReference>
<name>A0A971CZ25_9BIFI</name>
<evidence type="ECO:0000313" key="2">
    <source>
        <dbReference type="Proteomes" id="UP000767327"/>
    </source>
</evidence>
<evidence type="ECO:0000313" key="1">
    <source>
        <dbReference type="EMBL" id="NLT79337.1"/>
    </source>
</evidence>
<organism evidence="1 2">
    <name type="scientific">Bifidobacterium crudilactis</name>
    <dbReference type="NCBI Taxonomy" id="327277"/>
    <lineage>
        <taxon>Bacteria</taxon>
        <taxon>Bacillati</taxon>
        <taxon>Actinomycetota</taxon>
        <taxon>Actinomycetes</taxon>
        <taxon>Bifidobacteriales</taxon>
        <taxon>Bifidobacteriaceae</taxon>
        <taxon>Bifidobacterium</taxon>
    </lineage>
</organism>
<dbReference type="AlphaFoldDB" id="A0A971CZ25"/>
<gene>
    <name evidence="1" type="ORF">GXW98_03495</name>
</gene>
<proteinExistence type="predicted"/>
<dbReference type="Gene3D" id="2.160.20.10">
    <property type="entry name" value="Single-stranded right-handed beta-helix, Pectin lyase-like"/>
    <property type="match status" value="1"/>
</dbReference>
<dbReference type="SUPFAM" id="SSF51126">
    <property type="entry name" value="Pectin lyase-like"/>
    <property type="match status" value="1"/>
</dbReference>
<comment type="caution">
    <text evidence="1">The sequence shown here is derived from an EMBL/GenBank/DDBJ whole genome shotgun (WGS) entry which is preliminary data.</text>
</comment>
<protein>
    <submittedName>
        <fullName evidence="1">DUF3737 family protein</fullName>
    </submittedName>
</protein>
<sequence>MSECVPKGHRSQCHRKQVAQQVLVGERALFHEEGLEISHSIFQAGESPLKESHDVNVRDTSFEWKYPLWYTKQAEVCGGDLLDTARSGIWYTHGITMTDTLIAAPKTFRRSSDITLNHVAMPNAQESLWTCERVALRDVQVNGDYFGMNSGNVKAERLRLNGNYAFDGGHDIEVRDSTLLSKDAFWNCENVTVRDSTIIGEYLGWNSKNLTFINCAIESLQGLCYIDNLVMRGCRLVNTTLAFEYSTVDAEIEGSIDSVMNPASGRIQCESIDELIMEPNRIDPSRTTIITQQH</sequence>
<dbReference type="EMBL" id="JAAXZR010000015">
    <property type="protein sequence ID" value="NLT79337.1"/>
    <property type="molecule type" value="Genomic_DNA"/>
</dbReference>
<dbReference type="Pfam" id="PF12541">
    <property type="entry name" value="DUF3737"/>
    <property type="match status" value="1"/>
</dbReference>
<dbReference type="Proteomes" id="UP000767327">
    <property type="component" value="Unassembled WGS sequence"/>
</dbReference>
<accession>A0A971CZ25</accession>
<dbReference type="InterPro" id="IPR011050">
    <property type="entry name" value="Pectin_lyase_fold/virulence"/>
</dbReference>